<dbReference type="GO" id="GO:0016020">
    <property type="term" value="C:membrane"/>
    <property type="evidence" value="ECO:0007669"/>
    <property type="project" value="UniProtKB-SubCell"/>
</dbReference>
<comment type="similarity">
    <text evidence="2">Belongs to the TMEM39 family.</text>
</comment>
<comment type="subcellular location">
    <subcellularLocation>
        <location evidence="1">Membrane</location>
        <topology evidence="1">Multi-pass membrane protein</topology>
    </subcellularLocation>
</comment>
<gene>
    <name evidence="6" type="ORF">QR98_0026970</name>
</gene>
<evidence type="ECO:0000313" key="7">
    <source>
        <dbReference type="Proteomes" id="UP000616769"/>
    </source>
</evidence>
<dbReference type="PANTHER" id="PTHR12995">
    <property type="entry name" value="FI21814P1"/>
    <property type="match status" value="1"/>
</dbReference>
<keyword evidence="5" id="KW-0472">Membrane</keyword>
<keyword evidence="4" id="KW-1133">Transmembrane helix</keyword>
<dbReference type="InterPro" id="IPR019397">
    <property type="entry name" value="Uncharacterised_TMEM39"/>
</dbReference>
<dbReference type="EMBL" id="JXLN01007913">
    <property type="protein sequence ID" value="KPM04254.1"/>
    <property type="molecule type" value="Genomic_DNA"/>
</dbReference>
<evidence type="ECO:0000256" key="2">
    <source>
        <dbReference type="ARBA" id="ARBA00010737"/>
    </source>
</evidence>
<dbReference type="Proteomes" id="UP000616769">
    <property type="component" value="Unassembled WGS sequence"/>
</dbReference>
<accession>A0A131ZZY8</accession>
<protein>
    <submittedName>
        <fullName evidence="6">Transmembrane protein 39A-A-like protein</fullName>
    </submittedName>
</protein>
<organism evidence="6 7">
    <name type="scientific">Sarcoptes scabiei</name>
    <name type="common">Itch mite</name>
    <name type="synonym">Acarus scabiei</name>
    <dbReference type="NCBI Taxonomy" id="52283"/>
    <lineage>
        <taxon>Eukaryota</taxon>
        <taxon>Metazoa</taxon>
        <taxon>Ecdysozoa</taxon>
        <taxon>Arthropoda</taxon>
        <taxon>Chelicerata</taxon>
        <taxon>Arachnida</taxon>
        <taxon>Acari</taxon>
        <taxon>Acariformes</taxon>
        <taxon>Sarcoptiformes</taxon>
        <taxon>Astigmata</taxon>
        <taxon>Psoroptidia</taxon>
        <taxon>Sarcoptoidea</taxon>
        <taxon>Sarcoptidae</taxon>
        <taxon>Sarcoptinae</taxon>
        <taxon>Sarcoptes</taxon>
    </lineage>
</organism>
<sequence>MGKNNKVFMLPPRGRNLSKLTSPKYAFDNSNERNENATLFTVPEHVDLPELSDENELLYEMQTIVIFIIAMSTQYLNLYRTFWWMPDTYRRYAMNFHLINPNVVLFCLMTIVKSFFLHLFLKLQFILPSSIRTSYIYISNGLIYSIFIYMQLYLLIILFQTYSFVGLFTFLSPILIYSLIYSPTLIRTYHWFKDTQTSYFEIILKLAQYVLQPSTITNCFPAIHHTCTSISPFLVREEVEKLKNIFNDRLKFIIYRSIYVSYYGSFLPLAIVPSHHEYDSFWTSQHIAVTCMCTFFMLTSHLYSPQFYDILHRSSLHLGKWQKLESRNTLVPCPQWTESIIYGPGIVVRHLKEYYKSEANMTCAEPGNQSHFRFYVSPIDIRVYISSQLILDCFQKIVFFNPACGFLALLSSIIAVIFFQFVLLCRSHEWYKLISISLLMLTNSLAVFRLMRSFWILKEIYKQERHFFNLKSE</sequence>
<evidence type="ECO:0000313" key="6">
    <source>
        <dbReference type="EMBL" id="KPM04254.1"/>
    </source>
</evidence>
<evidence type="ECO:0000256" key="1">
    <source>
        <dbReference type="ARBA" id="ARBA00004141"/>
    </source>
</evidence>
<keyword evidence="3 6" id="KW-0812">Transmembrane</keyword>
<dbReference type="AlphaFoldDB" id="A0A131ZZY8"/>
<evidence type="ECO:0000256" key="5">
    <source>
        <dbReference type="ARBA" id="ARBA00023136"/>
    </source>
</evidence>
<name>A0A131ZZY8_SARSC</name>
<proteinExistence type="inferred from homology"/>
<dbReference type="OrthoDB" id="438179at2759"/>
<dbReference type="VEuPathDB" id="VectorBase:SSCA002448"/>
<reference evidence="6 7" key="1">
    <citation type="journal article" date="2015" name="Parasit. Vectors">
        <title>Draft genome of the scabies mite.</title>
        <authorList>
            <person name="Rider S.D.Jr."/>
            <person name="Morgan M.S."/>
            <person name="Arlian L.G."/>
        </authorList>
    </citation>
    <scope>NUCLEOTIDE SEQUENCE [LARGE SCALE GENOMIC DNA]</scope>
    <source>
        <strain evidence="6">Arlian Lab</strain>
    </source>
</reference>
<dbReference type="PANTHER" id="PTHR12995:SF4">
    <property type="entry name" value="FI21814P1"/>
    <property type="match status" value="1"/>
</dbReference>
<evidence type="ECO:0000256" key="3">
    <source>
        <dbReference type="ARBA" id="ARBA00022692"/>
    </source>
</evidence>
<dbReference type="Pfam" id="PF10271">
    <property type="entry name" value="Tmp39"/>
    <property type="match status" value="1"/>
</dbReference>
<comment type="caution">
    <text evidence="6">The sequence shown here is derived from an EMBL/GenBank/DDBJ whole genome shotgun (WGS) entry which is preliminary data.</text>
</comment>
<evidence type="ECO:0000256" key="4">
    <source>
        <dbReference type="ARBA" id="ARBA00022989"/>
    </source>
</evidence>